<dbReference type="InterPro" id="IPR029058">
    <property type="entry name" value="AB_hydrolase_fold"/>
</dbReference>
<dbReference type="EMBL" id="CAOF01000133">
    <property type="protein sequence ID" value="CCO47892.1"/>
    <property type="molecule type" value="Genomic_DNA"/>
</dbReference>
<dbReference type="AlphaFoldDB" id="A0AAV2VTY1"/>
<dbReference type="SUPFAM" id="SSF53474">
    <property type="entry name" value="alpha/beta-Hydrolases"/>
    <property type="match status" value="1"/>
</dbReference>
<dbReference type="InterPro" id="IPR051044">
    <property type="entry name" value="MAG_DAG_Lipase"/>
</dbReference>
<evidence type="ECO:0000313" key="4">
    <source>
        <dbReference type="Proteomes" id="UP000018211"/>
    </source>
</evidence>
<keyword evidence="1" id="KW-0732">Signal</keyword>
<evidence type="ECO:0000259" key="2">
    <source>
        <dbReference type="Pfam" id="PF12146"/>
    </source>
</evidence>
<feature type="domain" description="Serine aminopeptidase S33" evidence="2">
    <location>
        <begin position="84"/>
        <end position="212"/>
    </location>
</feature>
<comment type="caution">
    <text evidence="3">The sequence shown here is derived from an EMBL/GenBank/DDBJ whole genome shotgun (WGS) entry which is preliminary data.</text>
</comment>
<evidence type="ECO:0000313" key="3">
    <source>
        <dbReference type="EMBL" id="CCO47892.1"/>
    </source>
</evidence>
<accession>A0AAV2VTY1</accession>
<feature type="signal peptide" evidence="1">
    <location>
        <begin position="1"/>
        <end position="29"/>
    </location>
</feature>
<dbReference type="PANTHER" id="PTHR11614">
    <property type="entry name" value="PHOSPHOLIPASE-RELATED"/>
    <property type="match status" value="1"/>
</dbReference>
<dbReference type="Gene3D" id="3.40.50.1820">
    <property type="entry name" value="alpha/beta hydrolase"/>
    <property type="match status" value="1"/>
</dbReference>
<dbReference type="Proteomes" id="UP000018211">
    <property type="component" value="Unassembled WGS sequence"/>
</dbReference>
<dbReference type="InterPro" id="IPR022742">
    <property type="entry name" value="Hydrolase_4"/>
</dbReference>
<reference evidence="3 4" key="1">
    <citation type="journal article" date="2013" name="ISME J.">
        <title>Comparative genomics of pathogenic lineages of Vibrio nigripulchritudo identifies virulence-associated traits.</title>
        <authorList>
            <person name="Goudenege D."/>
            <person name="Labreuche Y."/>
            <person name="Krin E."/>
            <person name="Ansquer D."/>
            <person name="Mangenot S."/>
            <person name="Calteau A."/>
            <person name="Medigue C."/>
            <person name="Mazel D."/>
            <person name="Polz M.F."/>
            <person name="Le Roux F."/>
        </authorList>
    </citation>
    <scope>NUCLEOTIDE SEQUENCE [LARGE SCALE GENOMIC DNA]</scope>
    <source>
        <strain evidence="3 4">SOn1</strain>
    </source>
</reference>
<feature type="chain" id="PRO_5043774668" evidence="1">
    <location>
        <begin position="30"/>
        <end position="388"/>
    </location>
</feature>
<organism evidence="3 4">
    <name type="scientific">Vibrio nigripulchritudo SOn1</name>
    <dbReference type="NCBI Taxonomy" id="1238450"/>
    <lineage>
        <taxon>Bacteria</taxon>
        <taxon>Pseudomonadati</taxon>
        <taxon>Pseudomonadota</taxon>
        <taxon>Gammaproteobacteria</taxon>
        <taxon>Vibrionales</taxon>
        <taxon>Vibrionaceae</taxon>
        <taxon>Vibrio</taxon>
    </lineage>
</organism>
<protein>
    <submittedName>
        <fullName evidence="3">Esterase/lipase</fullName>
    </submittedName>
</protein>
<gene>
    <name evidence="3" type="ORF">VIBNISOn1_410044</name>
</gene>
<proteinExistence type="predicted"/>
<sequence>MRTMHNLTKLTVIFALVLAIAGCSSSSQISLNQSSQYYNYIQPTFTDYLQTTEEFLVKNREFISSDREKELAMNMPFELRPEQETERAILLVHGLGDSPYSFSDIGKTLQEQGFYVQTVLLPGHGSKPADLMLPNYSDWQLLVDHYANMLKTEYDEVWLGGFSTGGNLVTIHSIEQGDIDGLILFSPGFQSRTPFIEKLAPLASLFFDGFNTEEDNLARYSSAPINGAIAYTSSANKVRDLLSNNKVTIPTFIAVSEADSIIDPDAVKELYKENFTHPENQLLWYGEASEEAGAVTSLTMKLDSFQISTASHMSPLFAPENPYYGRNGEHRMCMNSLDEDATEYCEQGGDVWLSAWGYEEKGKVHARLTWNPYYEELAQSVYRITSSL</sequence>
<evidence type="ECO:0000256" key="1">
    <source>
        <dbReference type="SAM" id="SignalP"/>
    </source>
</evidence>
<name>A0AAV2VTY1_9VIBR</name>
<dbReference type="Pfam" id="PF12146">
    <property type="entry name" value="Hydrolase_4"/>
    <property type="match status" value="1"/>
</dbReference>
<dbReference type="PROSITE" id="PS51257">
    <property type="entry name" value="PROKAR_LIPOPROTEIN"/>
    <property type="match status" value="1"/>
</dbReference>